<comment type="caution">
    <text evidence="4">The sequence shown here is derived from an EMBL/GenBank/DDBJ whole genome shotgun (WGS) entry which is preliminary data.</text>
</comment>
<protein>
    <recommendedName>
        <fullName evidence="6">Chromosome partition protein Smc</fullName>
    </recommendedName>
</protein>
<evidence type="ECO:0000256" key="1">
    <source>
        <dbReference type="SAM" id="Coils"/>
    </source>
</evidence>
<evidence type="ECO:0008006" key="6">
    <source>
        <dbReference type="Google" id="ProtNLM"/>
    </source>
</evidence>
<keyword evidence="3" id="KW-0472">Membrane</keyword>
<proteinExistence type="predicted"/>
<evidence type="ECO:0000256" key="2">
    <source>
        <dbReference type="SAM" id="MobiDB-lite"/>
    </source>
</evidence>
<dbReference type="EMBL" id="JBHRYN010000012">
    <property type="protein sequence ID" value="MFC3702423.1"/>
    <property type="molecule type" value="Genomic_DNA"/>
</dbReference>
<dbReference type="Proteomes" id="UP001595710">
    <property type="component" value="Unassembled WGS sequence"/>
</dbReference>
<keyword evidence="5" id="KW-1185">Reference proteome</keyword>
<evidence type="ECO:0000256" key="3">
    <source>
        <dbReference type="SAM" id="Phobius"/>
    </source>
</evidence>
<dbReference type="RefSeq" id="WP_290281238.1">
    <property type="nucleotide sequence ID" value="NZ_JAUFQI010000001.1"/>
</dbReference>
<dbReference type="SUPFAM" id="SSF57997">
    <property type="entry name" value="Tropomyosin"/>
    <property type="match status" value="1"/>
</dbReference>
<evidence type="ECO:0000313" key="5">
    <source>
        <dbReference type="Proteomes" id="UP001595710"/>
    </source>
</evidence>
<evidence type="ECO:0000313" key="4">
    <source>
        <dbReference type="EMBL" id="MFC3702423.1"/>
    </source>
</evidence>
<gene>
    <name evidence="4" type="ORF">ACFOND_12305</name>
</gene>
<feature type="transmembrane region" description="Helical" evidence="3">
    <location>
        <begin position="51"/>
        <end position="69"/>
    </location>
</feature>
<feature type="coiled-coil region" evidence="1">
    <location>
        <begin position="146"/>
        <end position="222"/>
    </location>
</feature>
<keyword evidence="3" id="KW-1133">Transmembrane helix</keyword>
<keyword evidence="1" id="KW-0175">Coiled coil</keyword>
<feature type="region of interest" description="Disordered" evidence="2">
    <location>
        <begin position="1"/>
        <end position="46"/>
    </location>
</feature>
<keyword evidence="3" id="KW-0812">Transmembrane</keyword>
<name>A0ABV7WV88_9GAMM</name>
<organism evidence="4 5">
    <name type="scientific">Reinekea marina</name>
    <dbReference type="NCBI Taxonomy" id="1310421"/>
    <lineage>
        <taxon>Bacteria</taxon>
        <taxon>Pseudomonadati</taxon>
        <taxon>Pseudomonadota</taxon>
        <taxon>Gammaproteobacteria</taxon>
        <taxon>Oceanospirillales</taxon>
        <taxon>Saccharospirillaceae</taxon>
        <taxon>Reinekea</taxon>
    </lineage>
</organism>
<reference evidence="5" key="1">
    <citation type="journal article" date="2019" name="Int. J. Syst. Evol. Microbiol.">
        <title>The Global Catalogue of Microorganisms (GCM) 10K type strain sequencing project: providing services to taxonomists for standard genome sequencing and annotation.</title>
        <authorList>
            <consortium name="The Broad Institute Genomics Platform"/>
            <consortium name="The Broad Institute Genome Sequencing Center for Infectious Disease"/>
            <person name="Wu L."/>
            <person name="Ma J."/>
        </authorList>
    </citation>
    <scope>NUCLEOTIDE SEQUENCE [LARGE SCALE GENOMIC DNA]</scope>
    <source>
        <strain evidence="5">CECT 8288</strain>
    </source>
</reference>
<sequence>MPDSKPTNDLPRMVPDRDDIRVRTTPRASESKPKAETSRSTQSKPASNHSWLNAVWVIIGGIAIAYLALQQYSLHQTIASYEERLSLADDRIVFLEQSLTQTDESVAMNETAINAQFKAIKSDADLQMSEIRKLWDVTNKRNKAWIEDNQAQLKSLDKTLSALKDQLGSLESTVTTLSSNADARTEVIGQLKTQLDQQQQELNSAQSAVQRVEDQLANVSLEELEEQIVSVRFAQENLLVEQGLLTDNDAQFANQMSQLQGDLGSISASRLETNKRLLTLTKQIEALDARITAVAGPSSGQ</sequence>
<accession>A0ABV7WV88</accession>
<dbReference type="Gene3D" id="1.10.287.1490">
    <property type="match status" value="1"/>
</dbReference>